<dbReference type="PROSITE" id="PS51898">
    <property type="entry name" value="TYR_RECOMBINASE"/>
    <property type="match status" value="1"/>
</dbReference>
<gene>
    <name evidence="9" type="ORF">IPN91_04695</name>
</gene>
<dbReference type="Pfam" id="PF02899">
    <property type="entry name" value="Phage_int_SAM_1"/>
    <property type="match status" value="1"/>
</dbReference>
<evidence type="ECO:0000256" key="6">
    <source>
        <dbReference type="SAM" id="MobiDB-lite"/>
    </source>
</evidence>
<feature type="compositionally biased region" description="Basic and acidic residues" evidence="6">
    <location>
        <begin position="1"/>
        <end position="13"/>
    </location>
</feature>
<protein>
    <submittedName>
        <fullName evidence="9">Tyrosine-type recombinase/integrase</fullName>
    </submittedName>
</protein>
<sequence>MSHGRLPPDDFKVVEPFPEAPRKPRQIPQLVTPSAVIHRDPDMVPITRVISTTTPTAGAQIIPEAIPVLRVIASFLSGGIDSTDTRRAYRRHLHDAFALLDVDDVRDLTGERLAGYRAQLLADGRGAATHAQALAAVRAFLRWVGGTFHIRQFDSEVLRATLWAPRVTVIKPYLVLTESETARMIAVAADRRDRAIVMTLLGAGPRVSELTGLDVRDLHQDADGGDILHIRAGKGAKDRMIPIHEEVTRAIHAYLSCSGRTTNDPGPLFLAQDRGRHLRAQTRVGARAVRDLIYLLHDRAEIAKPISPHSLRHTFAIRALRFSGNILAVSKMLGHANVATTQVYLNHLGLGELRRATPHLPEVED</sequence>
<dbReference type="GO" id="GO:0003677">
    <property type="term" value="F:DNA binding"/>
    <property type="evidence" value="ECO:0007669"/>
    <property type="project" value="UniProtKB-UniRule"/>
</dbReference>
<proteinExistence type="predicted"/>
<keyword evidence="4" id="KW-0233">DNA recombination</keyword>
<reference evidence="9 10" key="1">
    <citation type="submission" date="2020-10" db="EMBL/GenBank/DDBJ databases">
        <title>Connecting structure to function with the recovery of over 1000 high-quality activated sludge metagenome-assembled genomes encoding full-length rRNA genes using long-read sequencing.</title>
        <authorList>
            <person name="Singleton C.M."/>
            <person name="Petriglieri F."/>
            <person name="Kristensen J.M."/>
            <person name="Kirkegaard R.H."/>
            <person name="Michaelsen T.Y."/>
            <person name="Andersen M.H."/>
            <person name="Karst S.M."/>
            <person name="Dueholm M.S."/>
            <person name="Nielsen P.H."/>
            <person name="Albertsen M."/>
        </authorList>
    </citation>
    <scope>NUCLEOTIDE SEQUENCE [LARGE SCALE GENOMIC DNA]</scope>
    <source>
        <strain evidence="9">OdNE_18-Q3-R46-58_MAXAC.008</strain>
    </source>
</reference>
<keyword evidence="1" id="KW-0159">Chromosome partition</keyword>
<keyword evidence="3 5" id="KW-0238">DNA-binding</keyword>
<feature type="region of interest" description="Disordered" evidence="6">
    <location>
        <begin position="1"/>
        <end position="25"/>
    </location>
</feature>
<evidence type="ECO:0000256" key="1">
    <source>
        <dbReference type="ARBA" id="ARBA00022829"/>
    </source>
</evidence>
<dbReference type="Proteomes" id="UP000709959">
    <property type="component" value="Unassembled WGS sequence"/>
</dbReference>
<evidence type="ECO:0000313" key="10">
    <source>
        <dbReference type="Proteomes" id="UP000709959"/>
    </source>
</evidence>
<dbReference type="PANTHER" id="PTHR30349:SF81">
    <property type="entry name" value="TYROSINE RECOMBINASE XERC"/>
    <property type="match status" value="1"/>
</dbReference>
<evidence type="ECO:0000259" key="8">
    <source>
        <dbReference type="PROSITE" id="PS51900"/>
    </source>
</evidence>
<dbReference type="PROSITE" id="PS51900">
    <property type="entry name" value="CB"/>
    <property type="match status" value="1"/>
</dbReference>
<dbReference type="EMBL" id="JADKCH010000002">
    <property type="protein sequence ID" value="MBK8571942.1"/>
    <property type="molecule type" value="Genomic_DNA"/>
</dbReference>
<dbReference type="InterPro" id="IPR010998">
    <property type="entry name" value="Integrase_recombinase_N"/>
</dbReference>
<dbReference type="SUPFAM" id="SSF56349">
    <property type="entry name" value="DNA breaking-rejoining enzymes"/>
    <property type="match status" value="1"/>
</dbReference>
<evidence type="ECO:0000256" key="5">
    <source>
        <dbReference type="PROSITE-ProRule" id="PRU01248"/>
    </source>
</evidence>
<dbReference type="InterPro" id="IPR002104">
    <property type="entry name" value="Integrase_catalytic"/>
</dbReference>
<evidence type="ECO:0000256" key="3">
    <source>
        <dbReference type="ARBA" id="ARBA00023125"/>
    </source>
</evidence>
<dbReference type="InterPro" id="IPR013762">
    <property type="entry name" value="Integrase-like_cat_sf"/>
</dbReference>
<evidence type="ECO:0000256" key="4">
    <source>
        <dbReference type="ARBA" id="ARBA00023172"/>
    </source>
</evidence>
<dbReference type="GO" id="GO:0015074">
    <property type="term" value="P:DNA integration"/>
    <property type="evidence" value="ECO:0007669"/>
    <property type="project" value="UniProtKB-KW"/>
</dbReference>
<feature type="domain" description="Tyr recombinase" evidence="7">
    <location>
        <begin position="171"/>
        <end position="358"/>
    </location>
</feature>
<evidence type="ECO:0000313" key="9">
    <source>
        <dbReference type="EMBL" id="MBK8571942.1"/>
    </source>
</evidence>
<evidence type="ECO:0000256" key="2">
    <source>
        <dbReference type="ARBA" id="ARBA00022908"/>
    </source>
</evidence>
<keyword evidence="2" id="KW-0229">DNA integration</keyword>
<evidence type="ECO:0000259" key="7">
    <source>
        <dbReference type="PROSITE" id="PS51898"/>
    </source>
</evidence>
<dbReference type="Gene3D" id="1.10.150.130">
    <property type="match status" value="1"/>
</dbReference>
<dbReference type="GO" id="GO:0006310">
    <property type="term" value="P:DNA recombination"/>
    <property type="evidence" value="ECO:0007669"/>
    <property type="project" value="UniProtKB-KW"/>
</dbReference>
<dbReference type="Gene3D" id="1.10.443.10">
    <property type="entry name" value="Intergrase catalytic core"/>
    <property type="match status" value="1"/>
</dbReference>
<feature type="domain" description="Core-binding (CB)" evidence="8">
    <location>
        <begin position="66"/>
        <end position="145"/>
    </location>
</feature>
<accession>A0A936K714</accession>
<dbReference type="InterPro" id="IPR044068">
    <property type="entry name" value="CB"/>
</dbReference>
<dbReference type="InterPro" id="IPR011010">
    <property type="entry name" value="DNA_brk_join_enz"/>
</dbReference>
<dbReference type="PANTHER" id="PTHR30349">
    <property type="entry name" value="PHAGE INTEGRASE-RELATED"/>
    <property type="match status" value="1"/>
</dbReference>
<name>A0A936K714_9BACT</name>
<dbReference type="InterPro" id="IPR004107">
    <property type="entry name" value="Integrase_SAM-like_N"/>
</dbReference>
<dbReference type="AlphaFoldDB" id="A0A936K714"/>
<dbReference type="InterPro" id="IPR050090">
    <property type="entry name" value="Tyrosine_recombinase_XerCD"/>
</dbReference>
<dbReference type="Pfam" id="PF00589">
    <property type="entry name" value="Phage_integrase"/>
    <property type="match status" value="1"/>
</dbReference>
<comment type="caution">
    <text evidence="9">The sequence shown here is derived from an EMBL/GenBank/DDBJ whole genome shotgun (WGS) entry which is preliminary data.</text>
</comment>
<dbReference type="GO" id="GO:0007059">
    <property type="term" value="P:chromosome segregation"/>
    <property type="evidence" value="ECO:0007669"/>
    <property type="project" value="UniProtKB-KW"/>
</dbReference>
<organism evidence="9 10">
    <name type="scientific">Candidatus Geothrix odensensis</name>
    <dbReference type="NCBI Taxonomy" id="2954440"/>
    <lineage>
        <taxon>Bacteria</taxon>
        <taxon>Pseudomonadati</taxon>
        <taxon>Acidobacteriota</taxon>
        <taxon>Holophagae</taxon>
        <taxon>Holophagales</taxon>
        <taxon>Holophagaceae</taxon>
        <taxon>Geothrix</taxon>
    </lineage>
</organism>